<dbReference type="SUPFAM" id="SSF103473">
    <property type="entry name" value="MFS general substrate transporter"/>
    <property type="match status" value="1"/>
</dbReference>
<feature type="transmembrane region" description="Helical" evidence="2">
    <location>
        <begin position="19"/>
        <end position="36"/>
    </location>
</feature>
<evidence type="ECO:0000256" key="2">
    <source>
        <dbReference type="SAM" id="Phobius"/>
    </source>
</evidence>
<evidence type="ECO:0000313" key="3">
    <source>
        <dbReference type="EMBL" id="MFC5656701.1"/>
    </source>
</evidence>
<dbReference type="InterPro" id="IPR011701">
    <property type="entry name" value="MFS"/>
</dbReference>
<feature type="transmembrane region" description="Helical" evidence="2">
    <location>
        <begin position="185"/>
        <end position="204"/>
    </location>
</feature>
<protein>
    <submittedName>
        <fullName evidence="3">MFS transporter</fullName>
    </submittedName>
</protein>
<comment type="caution">
    <text evidence="3">The sequence shown here is derived from an EMBL/GenBank/DDBJ whole genome shotgun (WGS) entry which is preliminary data.</text>
</comment>
<keyword evidence="2" id="KW-0812">Transmembrane</keyword>
<gene>
    <name evidence="3" type="ORF">ACFP3J_14555</name>
</gene>
<feature type="region of interest" description="Disordered" evidence="1">
    <location>
        <begin position="210"/>
        <end position="242"/>
    </location>
</feature>
<name>A0ABW0WKA5_STRNO</name>
<feature type="transmembrane region" description="Helical" evidence="2">
    <location>
        <begin position="89"/>
        <end position="110"/>
    </location>
</feature>
<sequence length="442" mass="43507">MGTTGKPGRARAGGAYRRVIGLTGPLLPCVSFLGRLPTATIQFGSLLLVTRTHGSLATAGLTGGALALGQVVCGPLVGRLADRHGQRPVVLAFSLLNAVAVVALVAGALAGLPAPALVLLGAAAGVTVPLVGPLARARLIALARRSGVSESTVGAALSLESTLDELSFVLGPALVGLAAVLAHPAYAMAAAALLVAACGTAFALHPTSRVTSPADENADRPGGAPTPEAPRPGPSRARSARPPMPAGVPGLFAALALQGAMFGACQAGITALTGRLGQADQAGLVYAAMGVMSAVAGLATAAVPERVGARTRWRLATGAALALSLPLLGTRSLPGLYAVVTVLGVAYAPHLITVFGLLERAVAPSRLAETMGVATSALVGGQALAIAGTGRLAESHGPTAAFAVASAAAGLTFVLALTVRPATHAGGPGDALHARVADPRPR</sequence>
<feature type="transmembrane region" description="Helical" evidence="2">
    <location>
        <begin position="281"/>
        <end position="301"/>
    </location>
</feature>
<dbReference type="EMBL" id="JBHSOE010000020">
    <property type="protein sequence ID" value="MFC5656701.1"/>
    <property type="molecule type" value="Genomic_DNA"/>
</dbReference>
<dbReference type="Pfam" id="PF07690">
    <property type="entry name" value="MFS_1"/>
    <property type="match status" value="1"/>
</dbReference>
<dbReference type="PANTHER" id="PTHR23542:SF1">
    <property type="entry name" value="MAJOR FACILITATOR SUPERFAMILY (MFS) PROFILE DOMAIN-CONTAINING PROTEIN"/>
    <property type="match status" value="1"/>
</dbReference>
<feature type="transmembrane region" description="Helical" evidence="2">
    <location>
        <begin position="116"/>
        <end position="135"/>
    </location>
</feature>
<reference evidence="4" key="1">
    <citation type="journal article" date="2019" name="Int. J. Syst. Evol. Microbiol.">
        <title>The Global Catalogue of Microorganisms (GCM) 10K type strain sequencing project: providing services to taxonomists for standard genome sequencing and annotation.</title>
        <authorList>
            <consortium name="The Broad Institute Genomics Platform"/>
            <consortium name="The Broad Institute Genome Sequencing Center for Infectious Disease"/>
            <person name="Wu L."/>
            <person name="Ma J."/>
        </authorList>
    </citation>
    <scope>NUCLEOTIDE SEQUENCE [LARGE SCALE GENOMIC DNA]</scope>
    <source>
        <strain evidence="4">KCTC 5701</strain>
    </source>
</reference>
<keyword evidence="2" id="KW-1133">Transmembrane helix</keyword>
<dbReference type="Gene3D" id="1.20.1250.20">
    <property type="entry name" value="MFS general substrate transporter like domains"/>
    <property type="match status" value="2"/>
</dbReference>
<feature type="transmembrane region" description="Helical" evidence="2">
    <location>
        <begin position="400"/>
        <end position="419"/>
    </location>
</feature>
<dbReference type="Proteomes" id="UP001596065">
    <property type="component" value="Unassembled WGS sequence"/>
</dbReference>
<proteinExistence type="predicted"/>
<evidence type="ECO:0000256" key="1">
    <source>
        <dbReference type="SAM" id="MobiDB-lite"/>
    </source>
</evidence>
<organism evidence="3 4">
    <name type="scientific">Streptomyces nogalater</name>
    <dbReference type="NCBI Taxonomy" id="38314"/>
    <lineage>
        <taxon>Bacteria</taxon>
        <taxon>Bacillati</taxon>
        <taxon>Actinomycetota</taxon>
        <taxon>Actinomycetes</taxon>
        <taxon>Kitasatosporales</taxon>
        <taxon>Streptomycetaceae</taxon>
        <taxon>Streptomyces</taxon>
    </lineage>
</organism>
<keyword evidence="4" id="KW-1185">Reference proteome</keyword>
<dbReference type="InterPro" id="IPR036259">
    <property type="entry name" value="MFS_trans_sf"/>
</dbReference>
<feature type="transmembrane region" description="Helical" evidence="2">
    <location>
        <begin position="370"/>
        <end position="388"/>
    </location>
</feature>
<feature type="transmembrane region" description="Helical" evidence="2">
    <location>
        <begin position="56"/>
        <end position="77"/>
    </location>
</feature>
<evidence type="ECO:0000313" key="4">
    <source>
        <dbReference type="Proteomes" id="UP001596065"/>
    </source>
</evidence>
<feature type="transmembrane region" description="Helical" evidence="2">
    <location>
        <begin position="335"/>
        <end position="358"/>
    </location>
</feature>
<accession>A0ABW0WKA5</accession>
<dbReference type="PANTHER" id="PTHR23542">
    <property type="match status" value="1"/>
</dbReference>
<feature type="transmembrane region" description="Helical" evidence="2">
    <location>
        <begin position="246"/>
        <end position="269"/>
    </location>
</feature>
<dbReference type="RefSeq" id="WP_344346247.1">
    <property type="nucleotide sequence ID" value="NZ_BAAASM010000002.1"/>
</dbReference>
<keyword evidence="2" id="KW-0472">Membrane</keyword>